<dbReference type="STRING" id="105696.A0A1Y2MHG0"/>
<feature type="transmembrane region" description="Helical" evidence="6">
    <location>
        <begin position="495"/>
        <end position="515"/>
    </location>
</feature>
<keyword evidence="3 6" id="KW-1133">Transmembrane helix</keyword>
<keyword evidence="2 6" id="KW-0812">Transmembrane</keyword>
<dbReference type="OMA" id="TCAGIQV"/>
<evidence type="ECO:0000256" key="1">
    <source>
        <dbReference type="ARBA" id="ARBA00004141"/>
    </source>
</evidence>
<protein>
    <recommendedName>
        <fullName evidence="9">Major facilitator superfamily (MFS) profile domain-containing protein</fullName>
    </recommendedName>
</protein>
<name>A0A1Y2MHG0_EPING</name>
<feature type="transmembrane region" description="Helical" evidence="6">
    <location>
        <begin position="349"/>
        <end position="372"/>
    </location>
</feature>
<keyword evidence="4 6" id="KW-0472">Membrane</keyword>
<feature type="compositionally biased region" description="Polar residues" evidence="5">
    <location>
        <begin position="257"/>
        <end position="266"/>
    </location>
</feature>
<evidence type="ECO:0000256" key="6">
    <source>
        <dbReference type="SAM" id="Phobius"/>
    </source>
</evidence>
<evidence type="ECO:0000313" key="8">
    <source>
        <dbReference type="Proteomes" id="UP000193240"/>
    </source>
</evidence>
<gene>
    <name evidence="7" type="ORF">B5807_01144</name>
</gene>
<accession>A0A1Y2MHG0</accession>
<dbReference type="GO" id="GO:0005886">
    <property type="term" value="C:plasma membrane"/>
    <property type="evidence" value="ECO:0007669"/>
    <property type="project" value="TreeGrafter"/>
</dbReference>
<evidence type="ECO:0000256" key="3">
    <source>
        <dbReference type="ARBA" id="ARBA00022989"/>
    </source>
</evidence>
<dbReference type="InterPro" id="IPR011701">
    <property type="entry name" value="MFS"/>
</dbReference>
<dbReference type="Gene3D" id="1.20.1250.20">
    <property type="entry name" value="MFS general substrate transporter like domains"/>
    <property type="match status" value="1"/>
</dbReference>
<dbReference type="InterPro" id="IPR036259">
    <property type="entry name" value="MFS_trans_sf"/>
</dbReference>
<feature type="transmembrane region" description="Helical" evidence="6">
    <location>
        <begin position="104"/>
        <end position="123"/>
    </location>
</feature>
<dbReference type="InParanoid" id="A0A1Y2MHG0"/>
<feature type="transmembrane region" description="Helical" evidence="6">
    <location>
        <begin position="527"/>
        <end position="550"/>
    </location>
</feature>
<feature type="region of interest" description="Disordered" evidence="5">
    <location>
        <begin position="255"/>
        <end position="279"/>
    </location>
</feature>
<feature type="transmembrane region" description="Helical" evidence="6">
    <location>
        <begin position="435"/>
        <end position="456"/>
    </location>
</feature>
<dbReference type="PANTHER" id="PTHR23502:SF149">
    <property type="entry name" value="TRANSPORTER, PUTATIVE-RELATED"/>
    <property type="match status" value="1"/>
</dbReference>
<dbReference type="Pfam" id="PF07690">
    <property type="entry name" value="MFS_1"/>
    <property type="match status" value="1"/>
</dbReference>
<feature type="transmembrane region" description="Helical" evidence="6">
    <location>
        <begin position="462"/>
        <end position="483"/>
    </location>
</feature>
<evidence type="ECO:0000313" key="7">
    <source>
        <dbReference type="EMBL" id="OSS54957.1"/>
    </source>
</evidence>
<proteinExistence type="predicted"/>
<dbReference type="SUPFAM" id="SSF103473">
    <property type="entry name" value="MFS general substrate transporter"/>
    <property type="match status" value="1"/>
</dbReference>
<evidence type="ECO:0000256" key="5">
    <source>
        <dbReference type="SAM" id="MobiDB-lite"/>
    </source>
</evidence>
<feature type="transmembrane region" description="Helical" evidence="6">
    <location>
        <begin position="194"/>
        <end position="211"/>
    </location>
</feature>
<evidence type="ECO:0008006" key="9">
    <source>
        <dbReference type="Google" id="ProtNLM"/>
    </source>
</evidence>
<feature type="transmembrane region" description="Helical" evidence="6">
    <location>
        <begin position="223"/>
        <end position="242"/>
    </location>
</feature>
<dbReference type="PANTHER" id="PTHR23502">
    <property type="entry name" value="MAJOR FACILITATOR SUPERFAMILY"/>
    <property type="match status" value="1"/>
</dbReference>
<dbReference type="GO" id="GO:0022857">
    <property type="term" value="F:transmembrane transporter activity"/>
    <property type="evidence" value="ECO:0007669"/>
    <property type="project" value="InterPro"/>
</dbReference>
<dbReference type="EMBL" id="KZ107838">
    <property type="protein sequence ID" value="OSS54957.1"/>
    <property type="molecule type" value="Genomic_DNA"/>
</dbReference>
<sequence>MASKDHTSDELRQLEQELHVEILPGTEVMADTGSHHFVKGSHREVLVPQPSSDPHDPLNWSPWWKAACITSTAMVTFSQGFGPLSLAPMFPALMQAFECDLAEAIQFTGVCILVLGFSNFIWVPISTSFGRRPVFLLSQLINFGANIWRAKADSYGSFMGACIVNGIGAGPAETIMPQVIADVFFLHDRGKWNTLYWVVYMGSLMVGPIISGAMTEDLGFRSFWWLNTGIIGLSFLMVVFMFPETRFQREDLPANIPTKQHSSPDSSSEKAHATTTENTASSEYGEIAHIDTATSTHPVATNNLVTIDTAARDPYLGAGRPARFQWLLFQPNAHPFRSIALDLWIPWKLFAFPIVEFAAFVVSWSCSSFLTINLTQSQVLALPPYNFRPATVGFTNFAIIVGALIGLFTSGPLSDWVAARATRRNGGVREPEMRLPAMIPYVIIMFLGNIVVAVGYERKWPWEAIVLIGFTCAGIQVAALPGIVSTYAVDSYKPVAGSLFVAITVNKNVWGYGFGKFITPWSMEAGFIPPIMTNASLVLLWCLFGCLFYFKGKTFRRWTRKSSVHKL</sequence>
<keyword evidence="8" id="KW-1185">Reference proteome</keyword>
<feature type="transmembrane region" description="Helical" evidence="6">
    <location>
        <begin position="392"/>
        <end position="414"/>
    </location>
</feature>
<organism evidence="7 8">
    <name type="scientific">Epicoccum nigrum</name>
    <name type="common">Soil fungus</name>
    <name type="synonym">Epicoccum purpurascens</name>
    <dbReference type="NCBI Taxonomy" id="105696"/>
    <lineage>
        <taxon>Eukaryota</taxon>
        <taxon>Fungi</taxon>
        <taxon>Dikarya</taxon>
        <taxon>Ascomycota</taxon>
        <taxon>Pezizomycotina</taxon>
        <taxon>Dothideomycetes</taxon>
        <taxon>Pleosporomycetidae</taxon>
        <taxon>Pleosporales</taxon>
        <taxon>Pleosporineae</taxon>
        <taxon>Didymellaceae</taxon>
        <taxon>Epicoccum</taxon>
    </lineage>
</organism>
<evidence type="ECO:0000256" key="2">
    <source>
        <dbReference type="ARBA" id="ARBA00022692"/>
    </source>
</evidence>
<dbReference type="Proteomes" id="UP000193240">
    <property type="component" value="Unassembled WGS sequence"/>
</dbReference>
<dbReference type="AlphaFoldDB" id="A0A1Y2MHG0"/>
<evidence type="ECO:0000256" key="4">
    <source>
        <dbReference type="ARBA" id="ARBA00023136"/>
    </source>
</evidence>
<reference evidence="7 8" key="1">
    <citation type="journal article" date="2017" name="Genome Announc.">
        <title>Genome sequence of the saprophytic ascomycete Epicoccum nigrum ICMP 19927 strain isolated from New Zealand.</title>
        <authorList>
            <person name="Fokin M."/>
            <person name="Fleetwood D."/>
            <person name="Weir B.S."/>
            <person name="Villas-Boas S.G."/>
        </authorList>
    </citation>
    <scope>NUCLEOTIDE SEQUENCE [LARGE SCALE GENOMIC DNA]</scope>
    <source>
        <strain evidence="7 8">ICMP 19927</strain>
    </source>
</reference>
<comment type="subcellular location">
    <subcellularLocation>
        <location evidence="1">Membrane</location>
        <topology evidence="1">Multi-pass membrane protein</topology>
    </subcellularLocation>
</comment>